<evidence type="ECO:0000256" key="7">
    <source>
        <dbReference type="PROSITE-ProRule" id="PRU01393"/>
    </source>
</evidence>
<dbReference type="InterPro" id="IPR036959">
    <property type="entry name" value="Peptidase_C12_UCH_sf"/>
</dbReference>
<dbReference type="InterPro" id="IPR001578">
    <property type="entry name" value="Peptidase_C12_UCH"/>
</dbReference>
<evidence type="ECO:0000256" key="8">
    <source>
        <dbReference type="RuleBase" id="RU361215"/>
    </source>
</evidence>
<dbReference type="Gene3D" id="3.40.532.10">
    <property type="entry name" value="Peptidase C12, ubiquitin carboxyl-terminal hydrolase"/>
    <property type="match status" value="1"/>
</dbReference>
<dbReference type="SUPFAM" id="SSF54001">
    <property type="entry name" value="Cysteine proteinases"/>
    <property type="match status" value="1"/>
</dbReference>
<evidence type="ECO:0000256" key="3">
    <source>
        <dbReference type="ARBA" id="ARBA00022670"/>
    </source>
</evidence>
<evidence type="ECO:0000313" key="11">
    <source>
        <dbReference type="Proteomes" id="UP001431209"/>
    </source>
</evidence>
<dbReference type="Pfam" id="PF01088">
    <property type="entry name" value="Peptidase_C12"/>
    <property type="match status" value="1"/>
</dbReference>
<gene>
    <name evidence="10" type="ORF">AKO1_008214</name>
</gene>
<feature type="domain" description="UCH catalytic" evidence="9">
    <location>
        <begin position="5"/>
        <end position="229"/>
    </location>
</feature>
<proteinExistence type="inferred from homology"/>
<dbReference type="PANTHER" id="PTHR10589:SF17">
    <property type="entry name" value="UBIQUITIN CARBOXYL-TERMINAL HYDROLASE"/>
    <property type="match status" value="1"/>
</dbReference>
<evidence type="ECO:0000256" key="5">
    <source>
        <dbReference type="ARBA" id="ARBA00022801"/>
    </source>
</evidence>
<name>A0AAW2YMZ1_9EUKA</name>
<dbReference type="InterPro" id="IPR038765">
    <property type="entry name" value="Papain-like_cys_pep_sf"/>
</dbReference>
<dbReference type="EC" id="3.4.19.12" evidence="8"/>
<organism evidence="10 11">
    <name type="scientific">Acrasis kona</name>
    <dbReference type="NCBI Taxonomy" id="1008807"/>
    <lineage>
        <taxon>Eukaryota</taxon>
        <taxon>Discoba</taxon>
        <taxon>Heterolobosea</taxon>
        <taxon>Tetramitia</taxon>
        <taxon>Eutetramitia</taxon>
        <taxon>Acrasidae</taxon>
        <taxon>Acrasis</taxon>
    </lineage>
</organism>
<comment type="similarity">
    <text evidence="2 7 8">Belongs to the peptidase C12 family.</text>
</comment>
<dbReference type="GO" id="GO:0006511">
    <property type="term" value="P:ubiquitin-dependent protein catabolic process"/>
    <property type="evidence" value="ECO:0007669"/>
    <property type="project" value="UniProtKB-UniRule"/>
</dbReference>
<keyword evidence="5 7" id="KW-0378">Hydrolase</keyword>
<evidence type="ECO:0000256" key="2">
    <source>
        <dbReference type="ARBA" id="ARBA00009326"/>
    </source>
</evidence>
<evidence type="ECO:0000256" key="1">
    <source>
        <dbReference type="ARBA" id="ARBA00000707"/>
    </source>
</evidence>
<dbReference type="EMBL" id="JAOPGA020000406">
    <property type="protein sequence ID" value="KAL0478474.1"/>
    <property type="molecule type" value="Genomic_DNA"/>
</dbReference>
<evidence type="ECO:0000256" key="6">
    <source>
        <dbReference type="ARBA" id="ARBA00022807"/>
    </source>
</evidence>
<dbReference type="AlphaFoldDB" id="A0AAW2YMZ1"/>
<sequence>MSEKHWFPLESNPEVMNNYVQKLGLNVDNFAFTDVYGLDEELLAMVPQPVLAVLMLYPITKENEAESHKDQEDQEKSGQKLPEELYFVKQTIGNACGTIALLHSIANNQNNLKLNDGFWKDYLNTTKNELPENRAKLLEKDDRIEVAHEESANDGQTNKEEHVDTDLHFIAFVEKNGTLYEMDGRKKFPLSRGTTSSSTLLYDTAKLVRSKYMNLNPEQMNFTLVALSAV</sequence>
<dbReference type="PRINTS" id="PR00707">
    <property type="entry name" value="UBCTHYDRLASE"/>
</dbReference>
<feature type="site" description="Important for enzyme activity" evidence="7">
    <location>
        <position position="183"/>
    </location>
</feature>
<comment type="catalytic activity">
    <reaction evidence="1 7 8">
        <text>Thiol-dependent hydrolysis of ester, thioester, amide, peptide and isopeptide bonds formed by the C-terminal Gly of ubiquitin (a 76-residue protein attached to proteins as an intracellular targeting signal).</text>
        <dbReference type="EC" id="3.4.19.12"/>
    </reaction>
</comment>
<feature type="active site" description="Proton donor" evidence="7">
    <location>
        <position position="168"/>
    </location>
</feature>
<dbReference type="CDD" id="cd09616">
    <property type="entry name" value="Peptidase_C12_UCH_L1_L3"/>
    <property type="match status" value="1"/>
</dbReference>
<dbReference type="InterPro" id="IPR057254">
    <property type="entry name" value="UCH_AS"/>
</dbReference>
<dbReference type="PROSITE" id="PS52048">
    <property type="entry name" value="UCH_DOMAIN"/>
    <property type="match status" value="1"/>
</dbReference>
<accession>A0AAW2YMZ1</accession>
<protein>
    <recommendedName>
        <fullName evidence="8">Ubiquitin carboxyl-terminal hydrolase</fullName>
        <ecNumber evidence="8">3.4.19.12</ecNumber>
    </recommendedName>
</protein>
<dbReference type="GO" id="GO:0004843">
    <property type="term" value="F:cysteine-type deubiquitinase activity"/>
    <property type="evidence" value="ECO:0007669"/>
    <property type="project" value="UniProtKB-UniRule"/>
</dbReference>
<dbReference type="Proteomes" id="UP001431209">
    <property type="component" value="Unassembled WGS sequence"/>
</dbReference>
<evidence type="ECO:0000259" key="9">
    <source>
        <dbReference type="PROSITE" id="PS52048"/>
    </source>
</evidence>
<dbReference type="PANTHER" id="PTHR10589">
    <property type="entry name" value="UBIQUITIN CARBOXYL-TERMINAL HYDROLASE"/>
    <property type="match status" value="1"/>
</dbReference>
<evidence type="ECO:0000256" key="4">
    <source>
        <dbReference type="ARBA" id="ARBA00022786"/>
    </source>
</evidence>
<reference evidence="10 11" key="1">
    <citation type="submission" date="2024-03" db="EMBL/GenBank/DDBJ databases">
        <title>The Acrasis kona genome and developmental transcriptomes reveal deep origins of eukaryotic multicellular pathways.</title>
        <authorList>
            <person name="Sheikh S."/>
            <person name="Fu C.-J."/>
            <person name="Brown M.W."/>
            <person name="Baldauf S.L."/>
        </authorList>
    </citation>
    <scope>NUCLEOTIDE SEQUENCE [LARGE SCALE GENOMIC DNA]</scope>
    <source>
        <strain evidence="10 11">ATCC MYA-3509</strain>
    </source>
</reference>
<dbReference type="GO" id="GO:0005737">
    <property type="term" value="C:cytoplasm"/>
    <property type="evidence" value="ECO:0007669"/>
    <property type="project" value="TreeGrafter"/>
</dbReference>
<keyword evidence="11" id="KW-1185">Reference proteome</keyword>
<comment type="caution">
    <text evidence="10">The sequence shown here is derived from an EMBL/GenBank/DDBJ whole genome shotgun (WGS) entry which is preliminary data.</text>
</comment>
<dbReference type="FunFam" id="3.40.532.10:FF:000006">
    <property type="entry name" value="Ubiquitin carboxyl-terminal hydrolase"/>
    <property type="match status" value="1"/>
</dbReference>
<dbReference type="PROSITE" id="PS00140">
    <property type="entry name" value="UCH_1"/>
    <property type="match status" value="1"/>
</dbReference>
<keyword evidence="6 7" id="KW-0788">Thiol protease</keyword>
<feature type="active site" description="Nucleophile" evidence="7">
    <location>
        <position position="96"/>
    </location>
</feature>
<feature type="site" description="Transition state stabilizer" evidence="7">
    <location>
        <position position="90"/>
    </location>
</feature>
<keyword evidence="3 7" id="KW-0645">Protease</keyword>
<keyword evidence="4 7" id="KW-0833">Ubl conjugation pathway</keyword>
<dbReference type="GO" id="GO:0016579">
    <property type="term" value="P:protein deubiquitination"/>
    <property type="evidence" value="ECO:0007669"/>
    <property type="project" value="TreeGrafter"/>
</dbReference>
<evidence type="ECO:0000313" key="10">
    <source>
        <dbReference type="EMBL" id="KAL0478474.1"/>
    </source>
</evidence>